<dbReference type="Proteomes" id="UP000887565">
    <property type="component" value="Unplaced"/>
</dbReference>
<feature type="region of interest" description="Disordered" evidence="1">
    <location>
        <begin position="161"/>
        <end position="211"/>
    </location>
</feature>
<reference evidence="4" key="1">
    <citation type="submission" date="2022-11" db="UniProtKB">
        <authorList>
            <consortium name="WormBaseParasite"/>
        </authorList>
    </citation>
    <scope>IDENTIFICATION</scope>
</reference>
<protein>
    <submittedName>
        <fullName evidence="4">C2H2-type domain-containing protein</fullName>
    </submittedName>
</protein>
<feature type="region of interest" description="Disordered" evidence="1">
    <location>
        <begin position="319"/>
        <end position="338"/>
    </location>
</feature>
<dbReference type="AlphaFoldDB" id="A0A915IFS8"/>
<proteinExistence type="predicted"/>
<organism evidence="3 4">
    <name type="scientific">Romanomermis culicivorax</name>
    <name type="common">Nematode worm</name>
    <dbReference type="NCBI Taxonomy" id="13658"/>
    <lineage>
        <taxon>Eukaryota</taxon>
        <taxon>Metazoa</taxon>
        <taxon>Ecdysozoa</taxon>
        <taxon>Nematoda</taxon>
        <taxon>Enoplea</taxon>
        <taxon>Dorylaimia</taxon>
        <taxon>Mermithida</taxon>
        <taxon>Mermithoidea</taxon>
        <taxon>Mermithidae</taxon>
        <taxon>Romanomermis</taxon>
    </lineage>
</organism>
<dbReference type="WBParaSite" id="nRc.2.0.1.t12086-RA">
    <property type="protein sequence ID" value="nRc.2.0.1.t12086-RA"/>
    <property type="gene ID" value="nRc.2.0.1.g12086"/>
</dbReference>
<feature type="domain" description="C2H2-type" evidence="2">
    <location>
        <begin position="238"/>
        <end position="260"/>
    </location>
</feature>
<evidence type="ECO:0000259" key="2">
    <source>
        <dbReference type="SMART" id="SM00355"/>
    </source>
</evidence>
<evidence type="ECO:0000313" key="3">
    <source>
        <dbReference type="Proteomes" id="UP000887565"/>
    </source>
</evidence>
<accession>A0A915IFS8</accession>
<name>A0A915IFS8_ROMCU</name>
<feature type="compositionally biased region" description="Basic residues" evidence="1">
    <location>
        <begin position="101"/>
        <end position="112"/>
    </location>
</feature>
<feature type="region of interest" description="Disordered" evidence="1">
    <location>
        <begin position="88"/>
        <end position="116"/>
    </location>
</feature>
<evidence type="ECO:0000313" key="4">
    <source>
        <dbReference type="WBParaSite" id="nRc.2.0.1.t12086-RA"/>
    </source>
</evidence>
<feature type="domain" description="C2H2-type" evidence="2">
    <location>
        <begin position="282"/>
        <end position="304"/>
    </location>
</feature>
<dbReference type="SMART" id="SM00355">
    <property type="entry name" value="ZnF_C2H2"/>
    <property type="match status" value="2"/>
</dbReference>
<dbReference type="InterPro" id="IPR013087">
    <property type="entry name" value="Znf_C2H2_type"/>
</dbReference>
<keyword evidence="3" id="KW-1185">Reference proteome</keyword>
<evidence type="ECO:0000256" key="1">
    <source>
        <dbReference type="SAM" id="MobiDB-lite"/>
    </source>
</evidence>
<feature type="compositionally biased region" description="Acidic residues" evidence="1">
    <location>
        <begin position="88"/>
        <end position="97"/>
    </location>
</feature>
<sequence length="338" mass="36871">MLAHAAPTMAPRRFLVDSLAASAAFEKRPIFQTTDFFPRCNKNDDSAADSFPNSVGTNRLIINNGVSNELIMNNGRVANKRNFDAVEDDAEDDVDDDGNSRRKSRQRRKAPPSKKLTSAAAIFENGNDGDDEWSTTPLLNGGFCAETSTSSLSNIMRRFGEFNNNHHPHHLENSPPPQPSAFSDDNPPALRVTGSFGHSPNNTGGCDDDSCTERRSPAAVNGCVSRSTAAAAATDNVLACPLCPYKTRGRETMRQHFYYHLPAQTQQEDRRNGLLSNDFDSHRCPFCPFVCDQQTQLVAHAATHFMNGVRRHLPSASSLNAATATTPPASSSPQHQAQ</sequence>